<dbReference type="EMBL" id="FXWH01000002">
    <property type="protein sequence ID" value="SMQ79896.1"/>
    <property type="molecule type" value="Genomic_DNA"/>
</dbReference>
<keyword evidence="2" id="KW-0732">Signal</keyword>
<dbReference type="AlphaFoldDB" id="A0A1Y6G210"/>
<sequence>MIIYSRTLALVLVVLTLAACSGRHTDLQNYLEQVQQGAVPAAEPLPQLPELTSVDYVGESARDPFRPMARSSEQSRDAAAGAARNCPQPNFARVATQLQQIALDQMQLKGVMSAQNGSRTALITTNQGQLHRVTTGDYLGLNYGQVTAISANRLTLREWIATGDGCWQQRETSLTLVTPSRSNNL</sequence>
<evidence type="ECO:0000256" key="2">
    <source>
        <dbReference type="SAM" id="SignalP"/>
    </source>
</evidence>
<evidence type="ECO:0000313" key="3">
    <source>
        <dbReference type="EMBL" id="SMQ79896.1"/>
    </source>
</evidence>
<name>A0A1Y6G210_9GAMM</name>
<dbReference type="Pfam" id="PF04351">
    <property type="entry name" value="PilP"/>
    <property type="match status" value="1"/>
</dbReference>
<evidence type="ECO:0000313" key="4">
    <source>
        <dbReference type="Proteomes" id="UP000194450"/>
    </source>
</evidence>
<dbReference type="PIRSF" id="PIRSF016481">
    <property type="entry name" value="Pilus_assembly_PilP"/>
    <property type="match status" value="1"/>
</dbReference>
<organism evidence="3 4">
    <name type="scientific">Pseudidiomarina planktonica</name>
    <dbReference type="NCBI Taxonomy" id="1323738"/>
    <lineage>
        <taxon>Bacteria</taxon>
        <taxon>Pseudomonadati</taxon>
        <taxon>Pseudomonadota</taxon>
        <taxon>Gammaproteobacteria</taxon>
        <taxon>Alteromonadales</taxon>
        <taxon>Idiomarinaceae</taxon>
        <taxon>Pseudidiomarina</taxon>
    </lineage>
</organism>
<protein>
    <submittedName>
        <fullName evidence="3">Type IV pilus assembly protein PilP</fullName>
    </submittedName>
</protein>
<dbReference type="OrthoDB" id="5296580at2"/>
<gene>
    <name evidence="3" type="ORF">SAMN06297229_1819</name>
</gene>
<dbReference type="Proteomes" id="UP000194450">
    <property type="component" value="Unassembled WGS sequence"/>
</dbReference>
<keyword evidence="4" id="KW-1185">Reference proteome</keyword>
<accession>A0A1Y6G210</accession>
<feature type="region of interest" description="Disordered" evidence="1">
    <location>
        <begin position="63"/>
        <end position="84"/>
    </location>
</feature>
<dbReference type="Gene3D" id="2.30.30.830">
    <property type="match status" value="1"/>
</dbReference>
<evidence type="ECO:0000256" key="1">
    <source>
        <dbReference type="SAM" id="MobiDB-lite"/>
    </source>
</evidence>
<dbReference type="PROSITE" id="PS51257">
    <property type="entry name" value="PROKAR_LIPOPROTEIN"/>
    <property type="match status" value="1"/>
</dbReference>
<reference evidence="4" key="1">
    <citation type="submission" date="2017-04" db="EMBL/GenBank/DDBJ databases">
        <authorList>
            <person name="Varghese N."/>
            <person name="Submissions S."/>
        </authorList>
    </citation>
    <scope>NUCLEOTIDE SEQUENCE [LARGE SCALE GENOMIC DNA]</scope>
</reference>
<dbReference type="InterPro" id="IPR007446">
    <property type="entry name" value="PilP"/>
</dbReference>
<dbReference type="RefSeq" id="WP_086434959.1">
    <property type="nucleotide sequence ID" value="NZ_FXWH01000002.1"/>
</dbReference>
<feature type="signal peptide" evidence="2">
    <location>
        <begin position="1"/>
        <end position="19"/>
    </location>
</feature>
<feature type="chain" id="PRO_5012734964" evidence="2">
    <location>
        <begin position="20"/>
        <end position="185"/>
    </location>
</feature>
<proteinExistence type="predicted"/>